<dbReference type="GO" id="GO:0009451">
    <property type="term" value="P:RNA modification"/>
    <property type="evidence" value="ECO:0007669"/>
    <property type="project" value="InterPro"/>
</dbReference>
<evidence type="ECO:0008006" key="5">
    <source>
        <dbReference type="Google" id="ProtNLM"/>
    </source>
</evidence>
<keyword evidence="4" id="KW-1185">Reference proteome</keyword>
<dbReference type="InterPro" id="IPR002885">
    <property type="entry name" value="PPR_rpt"/>
</dbReference>
<dbReference type="AlphaFoldDB" id="A0AAF0X1S1"/>
<name>A0AAF0X1S1_DAUCS</name>
<dbReference type="KEGG" id="dcr:108216397"/>
<organism evidence="3 4">
    <name type="scientific">Daucus carota subsp. sativus</name>
    <name type="common">Carrot</name>
    <dbReference type="NCBI Taxonomy" id="79200"/>
    <lineage>
        <taxon>Eukaryota</taxon>
        <taxon>Viridiplantae</taxon>
        <taxon>Streptophyta</taxon>
        <taxon>Embryophyta</taxon>
        <taxon>Tracheophyta</taxon>
        <taxon>Spermatophyta</taxon>
        <taxon>Magnoliopsida</taxon>
        <taxon>eudicotyledons</taxon>
        <taxon>Gunneridae</taxon>
        <taxon>Pentapetalae</taxon>
        <taxon>asterids</taxon>
        <taxon>campanulids</taxon>
        <taxon>Apiales</taxon>
        <taxon>Apiaceae</taxon>
        <taxon>Apioideae</taxon>
        <taxon>Scandiceae</taxon>
        <taxon>Daucinae</taxon>
        <taxon>Daucus</taxon>
        <taxon>Daucus sect. Daucus</taxon>
    </lineage>
</organism>
<dbReference type="PANTHER" id="PTHR47926">
    <property type="entry name" value="PENTATRICOPEPTIDE REPEAT-CONTAINING PROTEIN"/>
    <property type="match status" value="1"/>
</dbReference>
<dbReference type="Pfam" id="PF13812">
    <property type="entry name" value="PPR_3"/>
    <property type="match status" value="1"/>
</dbReference>
<keyword evidence="1" id="KW-0677">Repeat</keyword>
<reference evidence="3" key="1">
    <citation type="journal article" date="2016" name="Nat. Genet.">
        <title>A high-quality carrot genome assembly provides new insights into carotenoid accumulation and asterid genome evolution.</title>
        <authorList>
            <person name="Iorizzo M."/>
            <person name="Ellison S."/>
            <person name="Senalik D."/>
            <person name="Zeng P."/>
            <person name="Satapoomin P."/>
            <person name="Huang J."/>
            <person name="Bowman M."/>
            <person name="Iovene M."/>
            <person name="Sanseverino W."/>
            <person name="Cavagnaro P."/>
            <person name="Yildiz M."/>
            <person name="Macko-Podgorni A."/>
            <person name="Moranska E."/>
            <person name="Grzebelus E."/>
            <person name="Grzebelus D."/>
            <person name="Ashrafi H."/>
            <person name="Zheng Z."/>
            <person name="Cheng S."/>
            <person name="Spooner D."/>
            <person name="Van Deynze A."/>
            <person name="Simon P."/>
        </authorList>
    </citation>
    <scope>NUCLEOTIDE SEQUENCE</scope>
    <source>
        <tissue evidence="3">Leaf</tissue>
    </source>
</reference>
<proteinExistence type="predicted"/>
<dbReference type="NCBIfam" id="TIGR00756">
    <property type="entry name" value="PPR"/>
    <property type="match status" value="5"/>
</dbReference>
<dbReference type="PROSITE" id="PS51375">
    <property type="entry name" value="PPR"/>
    <property type="match status" value="4"/>
</dbReference>
<feature type="repeat" description="PPR" evidence="2">
    <location>
        <begin position="495"/>
        <end position="529"/>
    </location>
</feature>
<dbReference type="Pfam" id="PF13041">
    <property type="entry name" value="PPR_2"/>
    <property type="match status" value="3"/>
</dbReference>
<dbReference type="Gene3D" id="1.25.40.10">
    <property type="entry name" value="Tetratricopeptide repeat domain"/>
    <property type="match status" value="5"/>
</dbReference>
<evidence type="ECO:0000256" key="1">
    <source>
        <dbReference type="ARBA" id="ARBA00022737"/>
    </source>
</evidence>
<evidence type="ECO:0000313" key="3">
    <source>
        <dbReference type="EMBL" id="WOG99056.1"/>
    </source>
</evidence>
<evidence type="ECO:0000256" key="2">
    <source>
        <dbReference type="PROSITE-ProRule" id="PRU00708"/>
    </source>
</evidence>
<protein>
    <recommendedName>
        <fullName evidence="5">Pentacotripeptide-repeat region of PRORP domain-containing protein</fullName>
    </recommendedName>
</protein>
<dbReference type="FunFam" id="1.25.40.10:FF:000285">
    <property type="entry name" value="Pentatricopeptide repeat-containing protein, chloroplastic"/>
    <property type="match status" value="1"/>
</dbReference>
<feature type="repeat" description="PPR" evidence="2">
    <location>
        <begin position="324"/>
        <end position="358"/>
    </location>
</feature>
<dbReference type="FunFam" id="1.25.40.10:FF:000427">
    <property type="entry name" value="Pentatricopeptide repeat-containing protein chloroplastic"/>
    <property type="match status" value="1"/>
</dbReference>
<dbReference type="GO" id="GO:0003723">
    <property type="term" value="F:RNA binding"/>
    <property type="evidence" value="ECO:0007669"/>
    <property type="project" value="InterPro"/>
</dbReference>
<accession>A0AAF0X1S1</accession>
<dbReference type="InterPro" id="IPR011990">
    <property type="entry name" value="TPR-like_helical_dom_sf"/>
</dbReference>
<dbReference type="InterPro" id="IPR046960">
    <property type="entry name" value="PPR_At4g14850-like_plant"/>
</dbReference>
<dbReference type="Proteomes" id="UP000077755">
    <property type="component" value="Chromosome 4"/>
</dbReference>
<gene>
    <name evidence="3" type="ORF">DCAR_0418403</name>
</gene>
<reference evidence="3" key="2">
    <citation type="submission" date="2022-03" db="EMBL/GenBank/DDBJ databases">
        <title>Draft title - Genomic analysis of global carrot germplasm unveils the trajectory of domestication and the origin of high carotenoid orange carrot.</title>
        <authorList>
            <person name="Iorizzo M."/>
            <person name="Ellison S."/>
            <person name="Senalik D."/>
            <person name="Macko-Podgorni A."/>
            <person name="Grzebelus D."/>
            <person name="Bostan H."/>
            <person name="Rolling W."/>
            <person name="Curaba J."/>
            <person name="Simon P."/>
        </authorList>
    </citation>
    <scope>NUCLEOTIDE SEQUENCE</scope>
    <source>
        <tissue evidence="3">Leaf</tissue>
    </source>
</reference>
<dbReference type="EMBL" id="CP093346">
    <property type="protein sequence ID" value="WOG99056.1"/>
    <property type="molecule type" value="Genomic_DNA"/>
</dbReference>
<dbReference type="Pfam" id="PF01535">
    <property type="entry name" value="PPR"/>
    <property type="match status" value="2"/>
</dbReference>
<dbReference type="FunFam" id="1.25.40.10:FF:000730">
    <property type="entry name" value="Pentatricopeptide repeat-containing protein, chloroplastic"/>
    <property type="match status" value="1"/>
</dbReference>
<sequence>MLSATLWVIPQIVSSFPPKYPQNKQQPTRQHLLRLSNSPNFQLPCHSLTHPHLPPHPPPMDPTCLALQLQSSSTLQHVHIIHSIITRRFIHSTFLFNNLISAYIRFAQLISARNLFDSMSKPNVVSWTALLNAYITFGLDYQAFSFLAALFHSGILPNANTYVCILNFSTRTLDFRLGQQIHARILKQCSTNLILDTAVLYFYAQCGDLGDMFRAFQRIKHRDVVSWTTIISACSQRQLGQEAFAMFLQMLNQGFAPNEFTLSSLLKACGDEQALGFGRQLHGAVVKQICKNDVFIHTSLLDMYAKCGEIVHSRTVFNCMTKRNTVSWTSMIAGYARNGFGEEAIHLFRVMRRRKISANKLTMVSILKACGLARDLVTGKEMHAQIVKNCIHGNIYLGSTLVWLYCRCGEYTTAYHVLEGLPLKDVVSWTAMISGCARPGHEDEALRFLKEMLGEGVEPNSFTYSSALKACAKQKNIWQGRLLHSSINKTPALSDVFVSSSLINMYAKCGCVSEATQIFDSMPERNLISWKAIILCYAKNGFCGEALRFMYRMQVEGIEVDDYILSTVLTTCGDFGWSKETSLENCLLAN</sequence>
<feature type="repeat" description="PPR" evidence="2">
    <location>
        <begin position="223"/>
        <end position="257"/>
    </location>
</feature>
<evidence type="ECO:0000313" key="4">
    <source>
        <dbReference type="Proteomes" id="UP000077755"/>
    </source>
</evidence>
<feature type="repeat" description="PPR" evidence="2">
    <location>
        <begin position="425"/>
        <end position="459"/>
    </location>
</feature>